<keyword evidence="1" id="KW-0175">Coiled coil</keyword>
<gene>
    <name evidence="3" type="ORF">TBRA_LOCUS2805</name>
</gene>
<sequence>MKIVGQQGCVPDINGEAPPQEAPTDAESKLSQEADGEQQQGQHQEIPDLAALAGDRRDREEAEEQHDDSDEQRDPVDVVNEEQAIPDEDDVQALWQSFRARVESARAAHREAAGLLLESFSEFDRFVEQHGRNANGEVPGFARLIATKRAMDAAGRRVLEQRRQQRLAELQEERARQEVIAFQQATEQRARELQQRLRLAALECRRVRAHSDEALPPAPRPRNCWLLQRQSAGVLHRRWRGDLQRHSECPPGICAWPHSLERHVQQDPWTKAAQYSVDCRVRRRHRAYNR</sequence>
<evidence type="ECO:0000313" key="4">
    <source>
        <dbReference type="Proteomes" id="UP000479190"/>
    </source>
</evidence>
<reference evidence="3 4" key="1">
    <citation type="submission" date="2020-02" db="EMBL/GenBank/DDBJ databases">
        <authorList>
            <person name="Ferguson B K."/>
        </authorList>
    </citation>
    <scope>NUCLEOTIDE SEQUENCE [LARGE SCALE GENOMIC DNA]</scope>
</reference>
<evidence type="ECO:0000313" key="3">
    <source>
        <dbReference type="EMBL" id="CAB0030818.1"/>
    </source>
</evidence>
<organism evidence="3 4">
    <name type="scientific">Trichogramma brassicae</name>
    <dbReference type="NCBI Taxonomy" id="86971"/>
    <lineage>
        <taxon>Eukaryota</taxon>
        <taxon>Metazoa</taxon>
        <taxon>Ecdysozoa</taxon>
        <taxon>Arthropoda</taxon>
        <taxon>Hexapoda</taxon>
        <taxon>Insecta</taxon>
        <taxon>Pterygota</taxon>
        <taxon>Neoptera</taxon>
        <taxon>Endopterygota</taxon>
        <taxon>Hymenoptera</taxon>
        <taxon>Apocrita</taxon>
        <taxon>Proctotrupomorpha</taxon>
        <taxon>Chalcidoidea</taxon>
        <taxon>Trichogrammatidae</taxon>
        <taxon>Trichogramma</taxon>
    </lineage>
</organism>
<protein>
    <submittedName>
        <fullName evidence="3">Uncharacterized protein</fullName>
    </submittedName>
</protein>
<evidence type="ECO:0000256" key="2">
    <source>
        <dbReference type="SAM" id="MobiDB-lite"/>
    </source>
</evidence>
<name>A0A6H5HYE4_9HYME</name>
<dbReference type="EMBL" id="CADCXV010000546">
    <property type="protein sequence ID" value="CAB0030818.1"/>
    <property type="molecule type" value="Genomic_DNA"/>
</dbReference>
<feature type="region of interest" description="Disordered" evidence="2">
    <location>
        <begin position="1"/>
        <end position="89"/>
    </location>
</feature>
<feature type="compositionally biased region" description="Acidic residues" evidence="2">
    <location>
        <begin position="61"/>
        <end position="71"/>
    </location>
</feature>
<evidence type="ECO:0000256" key="1">
    <source>
        <dbReference type="SAM" id="Coils"/>
    </source>
</evidence>
<feature type="coiled-coil region" evidence="1">
    <location>
        <begin position="156"/>
        <end position="203"/>
    </location>
</feature>
<proteinExistence type="predicted"/>
<dbReference type="AlphaFoldDB" id="A0A6H5HYE4"/>
<dbReference type="Proteomes" id="UP000479190">
    <property type="component" value="Unassembled WGS sequence"/>
</dbReference>
<accession>A0A6H5HYE4</accession>
<keyword evidence="4" id="KW-1185">Reference proteome</keyword>